<evidence type="ECO:0000313" key="2">
    <source>
        <dbReference type="Proteomes" id="UP000613160"/>
    </source>
</evidence>
<organism evidence="1 2">
    <name type="scientific">Aureimonas glaciei</name>
    <dbReference type="NCBI Taxonomy" id="1776957"/>
    <lineage>
        <taxon>Bacteria</taxon>
        <taxon>Pseudomonadati</taxon>
        <taxon>Pseudomonadota</taxon>
        <taxon>Alphaproteobacteria</taxon>
        <taxon>Hyphomicrobiales</taxon>
        <taxon>Aurantimonadaceae</taxon>
        <taxon>Aureimonas</taxon>
    </lineage>
</organism>
<dbReference type="RefSeq" id="WP_188850836.1">
    <property type="nucleotide sequence ID" value="NZ_BMJJ01000005.1"/>
</dbReference>
<dbReference type="Proteomes" id="UP000613160">
    <property type="component" value="Unassembled WGS sequence"/>
</dbReference>
<dbReference type="EMBL" id="BMJJ01000005">
    <property type="protein sequence ID" value="GGD20070.1"/>
    <property type="molecule type" value="Genomic_DNA"/>
</dbReference>
<reference evidence="1" key="1">
    <citation type="journal article" date="2014" name="Int. J. Syst. Evol. Microbiol.">
        <title>Complete genome sequence of Corynebacterium casei LMG S-19264T (=DSM 44701T), isolated from a smear-ripened cheese.</title>
        <authorList>
            <consortium name="US DOE Joint Genome Institute (JGI-PGF)"/>
            <person name="Walter F."/>
            <person name="Albersmeier A."/>
            <person name="Kalinowski J."/>
            <person name="Ruckert C."/>
        </authorList>
    </citation>
    <scope>NUCLEOTIDE SEQUENCE</scope>
    <source>
        <strain evidence="1">CGMCC 1.15493</strain>
    </source>
</reference>
<name>A0A917D9Y3_9HYPH</name>
<gene>
    <name evidence="1" type="ORF">GCM10011335_23730</name>
</gene>
<reference evidence="1" key="2">
    <citation type="submission" date="2020-09" db="EMBL/GenBank/DDBJ databases">
        <authorList>
            <person name="Sun Q."/>
            <person name="Zhou Y."/>
        </authorList>
    </citation>
    <scope>NUCLEOTIDE SEQUENCE</scope>
    <source>
        <strain evidence="1">CGMCC 1.15493</strain>
    </source>
</reference>
<comment type="caution">
    <text evidence="1">The sequence shown here is derived from an EMBL/GenBank/DDBJ whole genome shotgun (WGS) entry which is preliminary data.</text>
</comment>
<dbReference type="AlphaFoldDB" id="A0A917D9Y3"/>
<keyword evidence="2" id="KW-1185">Reference proteome</keyword>
<protein>
    <submittedName>
        <fullName evidence="1">Uncharacterized protein</fullName>
    </submittedName>
</protein>
<proteinExistence type="predicted"/>
<evidence type="ECO:0000313" key="1">
    <source>
        <dbReference type="EMBL" id="GGD20070.1"/>
    </source>
</evidence>
<accession>A0A917D9Y3</accession>
<sequence length="313" mass="34933">MLKRIELEALRADLQSVQGLLSTRTAVEDPIGVMQYRYRQGELEREIGQLADVYEPTAQVGLFFGGRPVVGSRGIDATFGSKAVEQFQVLVSTKYTDMNGAVGARGRLPQRQKSELLVTDVARGSFGFIMEEDSDAQFLDTPLKEAVTEIVDLIYRIGAPDEEAFEAGIDEIDNRLLTSLRTFFRHLDDAGATIRLVEDSREYSLMRDGVTRARERADSLTITEEDREAVLGTLFVLPDAQRFELHRPDLPALRGTFTAEVRDILIDAFGAVRGDAIGRQWLAELSVKTVRVPNRADRRTYRLVGLQEPNLAG</sequence>